<dbReference type="AlphaFoldDB" id="A0A4D7AWA4"/>
<keyword evidence="9" id="KW-1185">Reference proteome</keyword>
<keyword evidence="4" id="KW-0238">DNA-binding</keyword>
<reference evidence="9" key="1">
    <citation type="submission" date="2018-12" db="EMBL/GenBank/DDBJ databases">
        <title>Dusodibacter welbiota gen. nov., sp. nov., isolated from human faeces and emended description of the Oscillibacter genus.</title>
        <authorList>
            <person name="Le Roy T."/>
            <person name="Van der Smissen P."/>
            <person name="Delzenne N."/>
            <person name="Muccioli G."/>
            <person name="Collet J.F."/>
            <person name="Cani P.D."/>
        </authorList>
    </citation>
    <scope>NUCLEOTIDE SEQUENCE [LARGE SCALE GENOMIC DNA]</scope>
    <source>
        <strain evidence="9">J115</strain>
    </source>
</reference>
<evidence type="ECO:0000259" key="6">
    <source>
        <dbReference type="Pfam" id="PF04542"/>
    </source>
</evidence>
<keyword evidence="3" id="KW-0731">Sigma factor</keyword>
<dbReference type="SUPFAM" id="SSF88659">
    <property type="entry name" value="Sigma3 and sigma4 domains of RNA polymerase sigma factors"/>
    <property type="match status" value="1"/>
</dbReference>
<dbReference type="GO" id="GO:0003677">
    <property type="term" value="F:DNA binding"/>
    <property type="evidence" value="ECO:0007669"/>
    <property type="project" value="UniProtKB-KW"/>
</dbReference>
<sequence>MPDFEEIYQTYFADVYRYILALSRDAHTAEEVTQETFFRALASIDQFRGDCQLRVWLCQIARNQYLSLCRERKHRGELEQEPGDDGLECDFADRDAAKRLHRLLHDLPEPYKEVFSLRTFGELPFAQIGELFGKTESWVRVTYFRARQKLKEGFDGPAGP</sequence>
<dbReference type="PANTHER" id="PTHR43133">
    <property type="entry name" value="RNA POLYMERASE ECF-TYPE SIGMA FACTO"/>
    <property type="match status" value="1"/>
</dbReference>
<dbReference type="NCBIfam" id="TIGR02937">
    <property type="entry name" value="sigma70-ECF"/>
    <property type="match status" value="1"/>
</dbReference>
<dbReference type="CDD" id="cd06171">
    <property type="entry name" value="Sigma70_r4"/>
    <property type="match status" value="1"/>
</dbReference>
<keyword evidence="5" id="KW-0804">Transcription</keyword>
<name>A0A4D7AWA4_9FIRM</name>
<dbReference type="InterPro" id="IPR013324">
    <property type="entry name" value="RNA_pol_sigma_r3/r4-like"/>
</dbReference>
<dbReference type="InterPro" id="IPR013249">
    <property type="entry name" value="RNA_pol_sigma70_r4_t2"/>
</dbReference>
<dbReference type="PANTHER" id="PTHR43133:SF52">
    <property type="entry name" value="ECF RNA POLYMERASE SIGMA FACTOR SIGL"/>
    <property type="match status" value="1"/>
</dbReference>
<evidence type="ECO:0000256" key="1">
    <source>
        <dbReference type="ARBA" id="ARBA00010641"/>
    </source>
</evidence>
<evidence type="ECO:0000256" key="5">
    <source>
        <dbReference type="ARBA" id="ARBA00023163"/>
    </source>
</evidence>
<evidence type="ECO:0000259" key="7">
    <source>
        <dbReference type="Pfam" id="PF08281"/>
    </source>
</evidence>
<dbReference type="SUPFAM" id="SSF88946">
    <property type="entry name" value="Sigma2 domain of RNA polymerase sigma factors"/>
    <property type="match status" value="1"/>
</dbReference>
<dbReference type="RefSeq" id="WP_136891475.1">
    <property type="nucleotide sequence ID" value="NZ_CP034413.3"/>
</dbReference>
<comment type="similarity">
    <text evidence="1">Belongs to the sigma-70 factor family. ECF subfamily.</text>
</comment>
<accession>A0A4D7AWA4</accession>
<dbReference type="Pfam" id="PF04542">
    <property type="entry name" value="Sigma70_r2"/>
    <property type="match status" value="1"/>
</dbReference>
<evidence type="ECO:0000313" key="8">
    <source>
        <dbReference type="EMBL" id="QCI60040.1"/>
    </source>
</evidence>
<keyword evidence="2" id="KW-0805">Transcription regulation</keyword>
<dbReference type="Gene3D" id="1.10.10.10">
    <property type="entry name" value="Winged helix-like DNA-binding domain superfamily/Winged helix DNA-binding domain"/>
    <property type="match status" value="1"/>
</dbReference>
<dbReference type="InterPro" id="IPR007627">
    <property type="entry name" value="RNA_pol_sigma70_r2"/>
</dbReference>
<dbReference type="KEGG" id="obj:EIO64_13110"/>
<proteinExistence type="inferred from homology"/>
<evidence type="ECO:0000256" key="2">
    <source>
        <dbReference type="ARBA" id="ARBA00023015"/>
    </source>
</evidence>
<evidence type="ECO:0000256" key="3">
    <source>
        <dbReference type="ARBA" id="ARBA00023082"/>
    </source>
</evidence>
<dbReference type="Pfam" id="PF08281">
    <property type="entry name" value="Sigma70_r4_2"/>
    <property type="match status" value="1"/>
</dbReference>
<dbReference type="Proteomes" id="UP000298642">
    <property type="component" value="Chromosome"/>
</dbReference>
<dbReference type="GO" id="GO:0006352">
    <property type="term" value="P:DNA-templated transcription initiation"/>
    <property type="evidence" value="ECO:0007669"/>
    <property type="project" value="InterPro"/>
</dbReference>
<dbReference type="EMBL" id="CP034413">
    <property type="protein sequence ID" value="QCI60040.1"/>
    <property type="molecule type" value="Genomic_DNA"/>
</dbReference>
<dbReference type="InterPro" id="IPR014284">
    <property type="entry name" value="RNA_pol_sigma-70_dom"/>
</dbReference>
<feature type="domain" description="RNA polymerase sigma factor 70 region 4 type 2" evidence="7">
    <location>
        <begin position="99"/>
        <end position="150"/>
    </location>
</feature>
<evidence type="ECO:0000256" key="4">
    <source>
        <dbReference type="ARBA" id="ARBA00023125"/>
    </source>
</evidence>
<dbReference type="InterPro" id="IPR036388">
    <property type="entry name" value="WH-like_DNA-bd_sf"/>
</dbReference>
<dbReference type="GO" id="GO:0016987">
    <property type="term" value="F:sigma factor activity"/>
    <property type="evidence" value="ECO:0007669"/>
    <property type="project" value="UniProtKB-KW"/>
</dbReference>
<dbReference type="Gene3D" id="1.10.1740.10">
    <property type="match status" value="1"/>
</dbReference>
<protein>
    <submittedName>
        <fullName evidence="8">RNA polymerase sigma factor</fullName>
    </submittedName>
</protein>
<organism evidence="8 9">
    <name type="scientific">Dysosmobacter welbionis</name>
    <dbReference type="NCBI Taxonomy" id="2093857"/>
    <lineage>
        <taxon>Bacteria</taxon>
        <taxon>Bacillati</taxon>
        <taxon>Bacillota</taxon>
        <taxon>Clostridia</taxon>
        <taxon>Eubacteriales</taxon>
        <taxon>Oscillospiraceae</taxon>
        <taxon>Dysosmobacter</taxon>
    </lineage>
</organism>
<dbReference type="InterPro" id="IPR013325">
    <property type="entry name" value="RNA_pol_sigma_r2"/>
</dbReference>
<evidence type="ECO:0000313" key="9">
    <source>
        <dbReference type="Proteomes" id="UP000298642"/>
    </source>
</evidence>
<gene>
    <name evidence="8" type="ORF">EIO64_13110</name>
</gene>
<dbReference type="InterPro" id="IPR039425">
    <property type="entry name" value="RNA_pol_sigma-70-like"/>
</dbReference>
<feature type="domain" description="RNA polymerase sigma-70 region 2" evidence="6">
    <location>
        <begin position="7"/>
        <end position="73"/>
    </location>
</feature>